<keyword evidence="3" id="KW-1185">Reference proteome</keyword>
<feature type="compositionally biased region" description="Polar residues" evidence="1">
    <location>
        <begin position="1"/>
        <end position="11"/>
    </location>
</feature>
<feature type="region of interest" description="Disordered" evidence="1">
    <location>
        <begin position="1"/>
        <end position="58"/>
    </location>
</feature>
<sequence>MSFKTSHPKSQSPREEPKAAPPPASAAAAASPSTGSAPAAASPAAGRPGDAGAAHTASPAAGAGSLLGGGLHLADEAALRRRTPSCARWSRRGATRSTIWRSVHAEQHGLTTEAFHRTLAEVQGLFLKASTTPICQDGQERVMNCYSDNPKQSLKCAKEVQQFSECVDLTRLNRLMR</sequence>
<dbReference type="PANTHER" id="PTHR21588:SF18">
    <property type="entry name" value="MICOS COMPLEX SUBUNIT MIC19"/>
    <property type="match status" value="1"/>
</dbReference>
<name>A0A6A4VU17_AMPAM</name>
<comment type="caution">
    <text evidence="2">The sequence shown here is derived from an EMBL/GenBank/DDBJ whole genome shotgun (WGS) entry which is preliminary data.</text>
</comment>
<dbReference type="InterPro" id="IPR052632">
    <property type="entry name" value="MICOS_subunit_Mic19"/>
</dbReference>
<accession>A0A6A4VU17</accession>
<reference evidence="2 3" key="1">
    <citation type="submission" date="2019-07" db="EMBL/GenBank/DDBJ databases">
        <title>Draft genome assembly of a fouling barnacle, Amphibalanus amphitrite (Darwin, 1854): The first reference genome for Thecostraca.</title>
        <authorList>
            <person name="Kim W."/>
        </authorList>
    </citation>
    <scope>NUCLEOTIDE SEQUENCE [LARGE SCALE GENOMIC DNA]</scope>
    <source>
        <strain evidence="2">SNU_AA5</strain>
        <tissue evidence="2">Soma without cirri and trophi</tissue>
    </source>
</reference>
<dbReference type="OrthoDB" id="70030at2759"/>
<protein>
    <submittedName>
        <fullName evidence="2">MICOS complex subunit MIC19</fullName>
    </submittedName>
</protein>
<proteinExistence type="predicted"/>
<gene>
    <name evidence="2" type="primary">CHCHD3</name>
    <name evidence="2" type="ORF">FJT64_008066</name>
</gene>
<evidence type="ECO:0000313" key="3">
    <source>
        <dbReference type="Proteomes" id="UP000440578"/>
    </source>
</evidence>
<dbReference type="EMBL" id="VIIS01001696">
    <property type="protein sequence ID" value="KAF0294262.1"/>
    <property type="molecule type" value="Genomic_DNA"/>
</dbReference>
<dbReference type="AlphaFoldDB" id="A0A6A4VU17"/>
<organism evidence="2 3">
    <name type="scientific">Amphibalanus amphitrite</name>
    <name type="common">Striped barnacle</name>
    <name type="synonym">Balanus amphitrite</name>
    <dbReference type="NCBI Taxonomy" id="1232801"/>
    <lineage>
        <taxon>Eukaryota</taxon>
        <taxon>Metazoa</taxon>
        <taxon>Ecdysozoa</taxon>
        <taxon>Arthropoda</taxon>
        <taxon>Crustacea</taxon>
        <taxon>Multicrustacea</taxon>
        <taxon>Cirripedia</taxon>
        <taxon>Thoracica</taxon>
        <taxon>Thoracicalcarea</taxon>
        <taxon>Balanomorpha</taxon>
        <taxon>Balanoidea</taxon>
        <taxon>Balanidae</taxon>
        <taxon>Amphibalaninae</taxon>
        <taxon>Amphibalanus</taxon>
    </lineage>
</organism>
<dbReference type="PANTHER" id="PTHR21588">
    <property type="entry name" value="COILED-COIL-HELIX-COILED-COIL-HELIX DOMAIN CONTAINING 6"/>
    <property type="match status" value="1"/>
</dbReference>
<dbReference type="GO" id="GO:0061617">
    <property type="term" value="C:MICOS complex"/>
    <property type="evidence" value="ECO:0007669"/>
    <property type="project" value="TreeGrafter"/>
</dbReference>
<dbReference type="GO" id="GO:0007007">
    <property type="term" value="P:inner mitochondrial membrane organization"/>
    <property type="evidence" value="ECO:0007669"/>
    <property type="project" value="TreeGrafter"/>
</dbReference>
<evidence type="ECO:0000313" key="2">
    <source>
        <dbReference type="EMBL" id="KAF0294262.1"/>
    </source>
</evidence>
<feature type="compositionally biased region" description="Low complexity" evidence="1">
    <location>
        <begin position="25"/>
        <end position="58"/>
    </location>
</feature>
<evidence type="ECO:0000256" key="1">
    <source>
        <dbReference type="SAM" id="MobiDB-lite"/>
    </source>
</evidence>
<dbReference type="Proteomes" id="UP000440578">
    <property type="component" value="Unassembled WGS sequence"/>
</dbReference>